<proteinExistence type="predicted"/>
<organism evidence="1 2">
    <name type="scientific">Paraglomus brasilianum</name>
    <dbReference type="NCBI Taxonomy" id="144538"/>
    <lineage>
        <taxon>Eukaryota</taxon>
        <taxon>Fungi</taxon>
        <taxon>Fungi incertae sedis</taxon>
        <taxon>Mucoromycota</taxon>
        <taxon>Glomeromycotina</taxon>
        <taxon>Glomeromycetes</taxon>
        <taxon>Paraglomerales</taxon>
        <taxon>Paraglomeraceae</taxon>
        <taxon>Paraglomus</taxon>
    </lineage>
</organism>
<keyword evidence="2" id="KW-1185">Reference proteome</keyword>
<dbReference type="AlphaFoldDB" id="A0A9N9EL05"/>
<dbReference type="EMBL" id="CAJVPI010006524">
    <property type="protein sequence ID" value="CAG8679140.1"/>
    <property type="molecule type" value="Genomic_DNA"/>
</dbReference>
<gene>
    <name evidence="1" type="ORF">PBRASI_LOCUS11708</name>
</gene>
<dbReference type="Proteomes" id="UP000789739">
    <property type="component" value="Unassembled WGS sequence"/>
</dbReference>
<feature type="non-terminal residue" evidence="1">
    <location>
        <position position="1"/>
    </location>
</feature>
<reference evidence="1" key="1">
    <citation type="submission" date="2021-06" db="EMBL/GenBank/DDBJ databases">
        <authorList>
            <person name="Kallberg Y."/>
            <person name="Tangrot J."/>
            <person name="Rosling A."/>
        </authorList>
    </citation>
    <scope>NUCLEOTIDE SEQUENCE</scope>
    <source>
        <strain evidence="1">BR232B</strain>
    </source>
</reference>
<evidence type="ECO:0000313" key="1">
    <source>
        <dbReference type="EMBL" id="CAG8679140.1"/>
    </source>
</evidence>
<protein>
    <submittedName>
        <fullName evidence="1">11358_t:CDS:1</fullName>
    </submittedName>
</protein>
<comment type="caution">
    <text evidence="1">The sequence shown here is derived from an EMBL/GenBank/DDBJ whole genome shotgun (WGS) entry which is preliminary data.</text>
</comment>
<evidence type="ECO:0000313" key="2">
    <source>
        <dbReference type="Proteomes" id="UP000789739"/>
    </source>
</evidence>
<sequence>AIQARDEVIARNKENQHQHQMIARRLPSVFRFYIRLLHNKALLNHPRHKMKLPFHHKHRRRNNGWPNEIGKVKMDSKLIYERKLGYWTYV</sequence>
<accession>A0A9N9EL05</accession>
<dbReference type="OrthoDB" id="2321935at2759"/>
<name>A0A9N9EL05_9GLOM</name>